<evidence type="ECO:0000313" key="6">
    <source>
        <dbReference type="EMBL" id="PAX52652.1"/>
    </source>
</evidence>
<keyword evidence="2 5" id="KW-0812">Transmembrane</keyword>
<keyword evidence="3 5" id="KW-1133">Transmembrane helix</keyword>
<evidence type="ECO:0000256" key="4">
    <source>
        <dbReference type="ARBA" id="ARBA00023136"/>
    </source>
</evidence>
<comment type="subcellular location">
    <subcellularLocation>
        <location evidence="1">Membrane</location>
        <topology evidence="1">Multi-pass membrane protein</topology>
    </subcellularLocation>
</comment>
<evidence type="ECO:0000256" key="3">
    <source>
        <dbReference type="ARBA" id="ARBA00022989"/>
    </source>
</evidence>
<dbReference type="InterPro" id="IPR019109">
    <property type="entry name" value="MamF_MmsF"/>
</dbReference>
<proteinExistence type="predicted"/>
<dbReference type="Proteomes" id="UP000218238">
    <property type="component" value="Unassembled WGS sequence"/>
</dbReference>
<dbReference type="Pfam" id="PF09685">
    <property type="entry name" value="MamF_MmsF"/>
    <property type="match status" value="1"/>
</dbReference>
<dbReference type="EMBL" id="NTFS01000215">
    <property type="protein sequence ID" value="PAX52652.1"/>
    <property type="molecule type" value="Genomic_DNA"/>
</dbReference>
<organism evidence="6 7">
    <name type="scientific">Brunnivagina elsteri CCALA 953</name>
    <dbReference type="NCBI Taxonomy" id="987040"/>
    <lineage>
        <taxon>Bacteria</taxon>
        <taxon>Bacillati</taxon>
        <taxon>Cyanobacteriota</taxon>
        <taxon>Cyanophyceae</taxon>
        <taxon>Nostocales</taxon>
        <taxon>Calotrichaceae</taxon>
        <taxon>Brunnivagina</taxon>
    </lineage>
</organism>
<dbReference type="AlphaFoldDB" id="A0A2A2TFZ5"/>
<evidence type="ECO:0000256" key="5">
    <source>
        <dbReference type="SAM" id="Phobius"/>
    </source>
</evidence>
<dbReference type="OrthoDB" id="425405at2"/>
<evidence type="ECO:0000256" key="1">
    <source>
        <dbReference type="ARBA" id="ARBA00004141"/>
    </source>
</evidence>
<feature type="transmembrane region" description="Helical" evidence="5">
    <location>
        <begin position="18"/>
        <end position="37"/>
    </location>
</feature>
<gene>
    <name evidence="6" type="ORF">CK510_18175</name>
</gene>
<dbReference type="RefSeq" id="WP_095723051.1">
    <property type="nucleotide sequence ID" value="NZ_NTFS01000215.1"/>
</dbReference>
<feature type="transmembrane region" description="Helical" evidence="5">
    <location>
        <begin position="49"/>
        <end position="68"/>
    </location>
</feature>
<keyword evidence="4 5" id="KW-0472">Membrane</keyword>
<feature type="transmembrane region" description="Helical" evidence="5">
    <location>
        <begin position="74"/>
        <end position="97"/>
    </location>
</feature>
<evidence type="ECO:0000313" key="7">
    <source>
        <dbReference type="Proteomes" id="UP000218238"/>
    </source>
</evidence>
<comment type="caution">
    <text evidence="6">The sequence shown here is derived from an EMBL/GenBank/DDBJ whole genome shotgun (WGS) entry which is preliminary data.</text>
</comment>
<accession>A0A2A2TFZ5</accession>
<keyword evidence="7" id="KW-1185">Reference proteome</keyword>
<protein>
    <recommendedName>
        <fullName evidence="8">DUF4870 domain-containing protein</fullName>
    </recommendedName>
</protein>
<reference evidence="6 7" key="1">
    <citation type="submission" date="2017-08" db="EMBL/GenBank/DDBJ databases">
        <title>Draft genome sequence of filamentous cyanobacterium Calothrix elsteri CCALA 953.</title>
        <authorList>
            <person name="Gagunashvili A.N."/>
            <person name="Elster J."/>
            <person name="Andresson O.S."/>
        </authorList>
    </citation>
    <scope>NUCLEOTIDE SEQUENCE [LARGE SCALE GENOMIC DNA]</scope>
    <source>
        <strain evidence="6 7">CCALA 953</strain>
    </source>
</reference>
<sequence>MYDADERKLLSALCHGSIFLSTTLFSIAIPIIISFITKDPVVKQNAKESINFHINIWIYGLLIGLLIWHSFGTLVPLAGLGFMLHWALTICALFYVLSDTEKPFRYPFIFRLV</sequence>
<name>A0A2A2TFZ5_9CYAN</name>
<evidence type="ECO:0008006" key="8">
    <source>
        <dbReference type="Google" id="ProtNLM"/>
    </source>
</evidence>
<evidence type="ECO:0000256" key="2">
    <source>
        <dbReference type="ARBA" id="ARBA00022692"/>
    </source>
</evidence>